<evidence type="ECO:0000313" key="4">
    <source>
        <dbReference type="Proteomes" id="UP001198242"/>
    </source>
</evidence>
<comment type="caution">
    <text evidence="3">The sequence shown here is derived from an EMBL/GenBank/DDBJ whole genome shotgun (WGS) entry which is preliminary data.</text>
</comment>
<reference evidence="3 4" key="1">
    <citation type="submission" date="2021-10" db="EMBL/GenBank/DDBJ databases">
        <title>Anaerobic single-cell dispensing facilitates the cultivation of human gut bacteria.</title>
        <authorList>
            <person name="Afrizal A."/>
        </authorList>
    </citation>
    <scope>NUCLEOTIDE SEQUENCE [LARGE SCALE GENOMIC DNA]</scope>
    <source>
        <strain evidence="3 4">CLA-AA-H232</strain>
    </source>
</reference>
<dbReference type="Pfam" id="PF07275">
    <property type="entry name" value="ArdA"/>
    <property type="match status" value="1"/>
</dbReference>
<dbReference type="Proteomes" id="UP001198242">
    <property type="component" value="Unassembled WGS sequence"/>
</dbReference>
<feature type="compositionally biased region" description="Basic and acidic residues" evidence="1">
    <location>
        <begin position="663"/>
        <end position="673"/>
    </location>
</feature>
<dbReference type="EMBL" id="JAJEQM010000018">
    <property type="protein sequence ID" value="MCC2211468.1"/>
    <property type="molecule type" value="Genomic_DNA"/>
</dbReference>
<dbReference type="RefSeq" id="WP_022230676.1">
    <property type="nucleotide sequence ID" value="NZ_JAJEQM010000018.1"/>
</dbReference>
<keyword evidence="4" id="KW-1185">Reference proteome</keyword>
<evidence type="ECO:0000259" key="2">
    <source>
        <dbReference type="Pfam" id="PF12957"/>
    </source>
</evidence>
<dbReference type="InterPro" id="IPR024559">
    <property type="entry name" value="DUF3846"/>
</dbReference>
<evidence type="ECO:0000313" key="3">
    <source>
        <dbReference type="EMBL" id="MCC2211468.1"/>
    </source>
</evidence>
<dbReference type="InterPro" id="IPR009899">
    <property type="entry name" value="ArdA"/>
</dbReference>
<proteinExistence type="predicted"/>
<evidence type="ECO:0000256" key="1">
    <source>
        <dbReference type="SAM" id="MobiDB-lite"/>
    </source>
</evidence>
<gene>
    <name evidence="3" type="ORF">LKE05_11790</name>
</gene>
<dbReference type="AlphaFoldDB" id="A0AAE3E0R8"/>
<organism evidence="3 4">
    <name type="scientific">Hominilimicola fabiformis</name>
    <dbReference type="NCBI Taxonomy" id="2885356"/>
    <lineage>
        <taxon>Bacteria</taxon>
        <taxon>Bacillati</taxon>
        <taxon>Bacillota</taxon>
        <taxon>Clostridia</taxon>
        <taxon>Eubacteriales</taxon>
        <taxon>Oscillospiraceae</taxon>
        <taxon>Hominilimicola</taxon>
    </lineage>
</organism>
<accession>A0AAE3E0R8</accession>
<feature type="region of interest" description="Disordered" evidence="1">
    <location>
        <begin position="663"/>
        <end position="688"/>
    </location>
</feature>
<name>A0AAE3E0R8_9FIRM</name>
<dbReference type="Pfam" id="PF12957">
    <property type="entry name" value="DUF3846"/>
    <property type="match status" value="1"/>
</dbReference>
<protein>
    <submittedName>
        <fullName evidence="3">DUF3846 domain-containing protein</fullName>
    </submittedName>
</protein>
<feature type="domain" description="DUF3846" evidence="2">
    <location>
        <begin position="538"/>
        <end position="638"/>
    </location>
</feature>
<sequence>MADEKDFREPDGATQDYELDEVFELAFEIDAFLRAHNLKYRTKFPMEQRQREILADKMLESDTFYIKHLISSVLGHEGDALMNRLNAYETEFRKNQYSVYHLKSDYDKKCGYSLKSEREKGNYINKDMYEIVRSEPLEQYKTPMEIDVGLMINKAAGAAVYQPDLRDIIVINYDGQQKAYFKGLKEYTEAPEFTGVHITSAALNNYKGLTAFLGKDGNVYLGKSERNLYNSEKKSLPFYNNSDNSLTFISDNKKMFSFLCGSGWVLSQSEMIENGAFTKSDYQEFAELQKGVLSKFEPIREITFNGEPFNYPDYNRNIEQTAEKQKNEKGVLKNMNDYKFAAFIVNRSEYDNGNRETSGTELSFPTDAETVKRTFAEIGLPENASPDTYFFDDYACGNDDLKKCLTMYESVDALNYFAMRISELEDTEMTVFQTALKAGECKNITDAINITYNMEYYNIVDNISNWADYGKYIAHRDMLDERNMNYEEYGKHHAYDHGGYLLDGIVLETGWTEFDKVYDGKNIPDEYRVTVPTEPQKMTVLIVPPMQEPYIKEISTGLEALQKEVGGRIEVVYPFAEPVGLICNDEGKNERMELNRALYDAEDNMYDIIAGTFVLAGLSGDNFGSLDKDQIKQFSERFAKPEMFMRINGKITAVEVKPSIKAKLDRLQKEQNNTDKPQPQKKPREETL</sequence>